<evidence type="ECO:0000256" key="1">
    <source>
        <dbReference type="SAM" id="MobiDB-lite"/>
    </source>
</evidence>
<reference evidence="2 3" key="1">
    <citation type="submission" date="2021-03" db="EMBL/GenBank/DDBJ databases">
        <authorList>
            <person name="So Y."/>
        </authorList>
    </citation>
    <scope>NUCLEOTIDE SEQUENCE [LARGE SCALE GENOMIC DNA]</scope>
    <source>
        <strain evidence="2 3">SSH11</strain>
    </source>
</reference>
<accession>A0ABS4ADC0</accession>
<dbReference type="EMBL" id="JAGIZB010000007">
    <property type="protein sequence ID" value="MBP0445011.1"/>
    <property type="molecule type" value="Genomic_DNA"/>
</dbReference>
<dbReference type="RefSeq" id="WP_209379253.1">
    <property type="nucleotide sequence ID" value="NZ_JAGIZB010000007.1"/>
</dbReference>
<name>A0ABS4ADC0_9PROT</name>
<dbReference type="Proteomes" id="UP000681594">
    <property type="component" value="Unassembled WGS sequence"/>
</dbReference>
<proteinExistence type="predicted"/>
<comment type="caution">
    <text evidence="2">The sequence shown here is derived from an EMBL/GenBank/DDBJ whole genome shotgun (WGS) entry which is preliminary data.</text>
</comment>
<organism evidence="2 3">
    <name type="scientific">Pararoseomonas baculiformis</name>
    <dbReference type="NCBI Taxonomy" id="2820812"/>
    <lineage>
        <taxon>Bacteria</taxon>
        <taxon>Pseudomonadati</taxon>
        <taxon>Pseudomonadota</taxon>
        <taxon>Alphaproteobacteria</taxon>
        <taxon>Acetobacterales</taxon>
        <taxon>Acetobacteraceae</taxon>
        <taxon>Pararoseomonas</taxon>
    </lineage>
</organism>
<feature type="region of interest" description="Disordered" evidence="1">
    <location>
        <begin position="51"/>
        <end position="84"/>
    </location>
</feature>
<evidence type="ECO:0000313" key="2">
    <source>
        <dbReference type="EMBL" id="MBP0445011.1"/>
    </source>
</evidence>
<protein>
    <submittedName>
        <fullName evidence="2">Uncharacterized protein</fullName>
    </submittedName>
</protein>
<gene>
    <name evidence="2" type="ORF">J8J14_09485</name>
</gene>
<sequence>MDDMVLVTVAAGYTVTIDPHPSGVEGMPPLRLGAEQTLRVTRDEAQRLYDERQIYHPVTGRPKPADKAPPPQPLVTYGRTPSPIPGVQVHDLAPSAEAEMVRRHNAEIDRRNAARAAAGGMKEVDMVSRPDIRRMVQTADDTTGIFAELAREGL</sequence>
<evidence type="ECO:0000313" key="3">
    <source>
        <dbReference type="Proteomes" id="UP000681594"/>
    </source>
</evidence>
<keyword evidence="3" id="KW-1185">Reference proteome</keyword>